<evidence type="ECO:0000256" key="6">
    <source>
        <dbReference type="ARBA" id="ARBA00023163"/>
    </source>
</evidence>
<evidence type="ECO:0000256" key="2">
    <source>
        <dbReference type="ARBA" id="ARBA00008316"/>
    </source>
</evidence>
<dbReference type="EMBL" id="LWMN01000017">
    <property type="protein sequence ID" value="OAQ54930.1"/>
    <property type="molecule type" value="Genomic_DNA"/>
</dbReference>
<dbReference type="Gene3D" id="1.10.10.10">
    <property type="entry name" value="Winged helix-like DNA-binding domain superfamily/Winged helix DNA-binding domain"/>
    <property type="match status" value="1"/>
</dbReference>
<keyword evidence="5 7" id="KW-0238">DNA-binding</keyword>
<proteinExistence type="inferred from homology"/>
<dbReference type="GO" id="GO:0051259">
    <property type="term" value="P:protein complex oligomerization"/>
    <property type="evidence" value="ECO:0007669"/>
    <property type="project" value="InterPro"/>
</dbReference>
<dbReference type="GO" id="GO:0003677">
    <property type="term" value="F:DNA binding"/>
    <property type="evidence" value="ECO:0007669"/>
    <property type="project" value="UniProtKB-KW"/>
</dbReference>
<evidence type="ECO:0000256" key="3">
    <source>
        <dbReference type="ARBA" id="ARBA00022490"/>
    </source>
</evidence>
<keyword evidence="7" id="KW-0055">Arginine biosynthesis</keyword>
<dbReference type="InterPro" id="IPR020899">
    <property type="entry name" value="Arg_repress_C"/>
</dbReference>
<protein>
    <recommendedName>
        <fullName evidence="7">Arginine repressor</fullName>
    </recommendedName>
</protein>
<dbReference type="InterPro" id="IPR036388">
    <property type="entry name" value="WH-like_DNA-bd_sf"/>
</dbReference>
<dbReference type="Gene3D" id="3.30.1360.40">
    <property type="match status" value="1"/>
</dbReference>
<dbReference type="InterPro" id="IPR001669">
    <property type="entry name" value="Arg_repress"/>
</dbReference>
<comment type="pathway">
    <text evidence="7">Amino-acid biosynthesis; L-arginine biosynthesis [regulation].</text>
</comment>
<keyword evidence="9" id="KW-1185">Reference proteome</keyword>
<dbReference type="KEGG" id="eth:CK496_02010"/>
<keyword evidence="7" id="KW-0678">Repressor</keyword>
<dbReference type="InterPro" id="IPR036251">
    <property type="entry name" value="Arg_repress_C_sf"/>
</dbReference>
<dbReference type="GeneID" id="77486411"/>
<dbReference type="AlphaFoldDB" id="A0A179EPY2"/>
<dbReference type="PRINTS" id="PR01467">
    <property type="entry name" value="ARGREPRESSOR"/>
</dbReference>
<accession>A0A179EPY2</accession>
<dbReference type="GO" id="GO:0003700">
    <property type="term" value="F:DNA-binding transcription factor activity"/>
    <property type="evidence" value="ECO:0007669"/>
    <property type="project" value="UniProtKB-UniRule"/>
</dbReference>
<dbReference type="SUPFAM" id="SSF55252">
    <property type="entry name" value="C-terminal domain of arginine repressor"/>
    <property type="match status" value="1"/>
</dbReference>
<dbReference type="PANTHER" id="PTHR34471:SF1">
    <property type="entry name" value="ARGININE REPRESSOR"/>
    <property type="match status" value="1"/>
</dbReference>
<dbReference type="Pfam" id="PF01316">
    <property type="entry name" value="Arg_repressor"/>
    <property type="match status" value="1"/>
</dbReference>
<dbReference type="RefSeq" id="WP_067485348.1">
    <property type="nucleotide sequence ID" value="NZ_CP023074.1"/>
</dbReference>
<comment type="function">
    <text evidence="7">Regulates arginine biosynthesis genes.</text>
</comment>
<dbReference type="GO" id="GO:0034618">
    <property type="term" value="F:arginine binding"/>
    <property type="evidence" value="ECO:0007669"/>
    <property type="project" value="InterPro"/>
</dbReference>
<gene>
    <name evidence="7" type="primary">argR</name>
    <name evidence="8" type="ORF">A6E74_11195</name>
</gene>
<comment type="subcellular location">
    <subcellularLocation>
        <location evidence="1 7">Cytoplasm</location>
    </subcellularLocation>
</comment>
<dbReference type="GO" id="GO:0006526">
    <property type="term" value="P:L-arginine biosynthetic process"/>
    <property type="evidence" value="ECO:0007669"/>
    <property type="project" value="UniProtKB-UniPathway"/>
</dbReference>
<dbReference type="Proteomes" id="UP000078516">
    <property type="component" value="Unassembled WGS sequence"/>
</dbReference>
<sequence length="151" mass="17256">MKKSQRQALIRQIITEYPISTQEELLARLEESGVSATQATISRDIREMKVIKVQDEEQRVRYSLFSQPSVSLNEQRLRSAVKREVLRIETVQFMVVVLTEKNGADVVTNWLDEVAYPEVAATIAGFDTFIVVCRSESEAQAFAEKLESMRE</sequence>
<keyword evidence="7" id="KW-0028">Amino-acid biosynthesis</keyword>
<evidence type="ECO:0000256" key="4">
    <source>
        <dbReference type="ARBA" id="ARBA00023015"/>
    </source>
</evidence>
<dbReference type="PANTHER" id="PTHR34471">
    <property type="entry name" value="ARGININE REPRESSOR"/>
    <property type="match status" value="1"/>
</dbReference>
<dbReference type="InterPro" id="IPR036390">
    <property type="entry name" value="WH_DNA-bd_sf"/>
</dbReference>
<name>A0A179EPY2_ENTTH</name>
<comment type="similarity">
    <text evidence="2 7">Belongs to the ArgR family.</text>
</comment>
<dbReference type="GO" id="GO:0005737">
    <property type="term" value="C:cytoplasm"/>
    <property type="evidence" value="ECO:0007669"/>
    <property type="project" value="UniProtKB-SubCell"/>
</dbReference>
<comment type="caution">
    <text evidence="8">The sequence shown here is derived from an EMBL/GenBank/DDBJ whole genome shotgun (WGS) entry which is preliminary data.</text>
</comment>
<dbReference type="UniPathway" id="UPA00068"/>
<dbReference type="GO" id="GO:1900079">
    <property type="term" value="P:regulation of arginine biosynthetic process"/>
    <property type="evidence" value="ECO:0007669"/>
    <property type="project" value="UniProtKB-UniRule"/>
</dbReference>
<keyword evidence="6 7" id="KW-0804">Transcription</keyword>
<evidence type="ECO:0000256" key="7">
    <source>
        <dbReference type="HAMAP-Rule" id="MF_00173"/>
    </source>
</evidence>
<keyword evidence="3 7" id="KW-0963">Cytoplasm</keyword>
<dbReference type="InterPro" id="IPR020900">
    <property type="entry name" value="Arg_repress_DNA-bd"/>
</dbReference>
<organism evidence="8 9">
    <name type="scientific">Enterococcus thailandicus</name>
    <dbReference type="NCBI Taxonomy" id="417368"/>
    <lineage>
        <taxon>Bacteria</taxon>
        <taxon>Bacillati</taxon>
        <taxon>Bacillota</taxon>
        <taxon>Bacilli</taxon>
        <taxon>Lactobacillales</taxon>
        <taxon>Enterococcaceae</taxon>
        <taxon>Enterococcus</taxon>
    </lineage>
</organism>
<evidence type="ECO:0000313" key="9">
    <source>
        <dbReference type="Proteomes" id="UP000078516"/>
    </source>
</evidence>
<reference evidence="8 9" key="1">
    <citation type="submission" date="2016-04" db="EMBL/GenBank/DDBJ databases">
        <title>Draft genome of an Enterococcus thailandicus strain isolated from bovine feces.</title>
        <authorList>
            <person name="Beukers A.G."/>
            <person name="Zaheer R."/>
            <person name="Goji N."/>
            <person name="Cook S.R."/>
            <person name="Amoako K."/>
            <person name="Chaves A.V."/>
            <person name="Ward M.P."/>
            <person name="Mcallister T.A."/>
        </authorList>
    </citation>
    <scope>NUCLEOTIDE SEQUENCE [LARGE SCALE GENOMIC DNA]</scope>
    <source>
        <strain evidence="8 9">F0711D 46</strain>
    </source>
</reference>
<dbReference type="HAMAP" id="MF_00173">
    <property type="entry name" value="Arg_repressor"/>
    <property type="match status" value="1"/>
</dbReference>
<evidence type="ECO:0000256" key="1">
    <source>
        <dbReference type="ARBA" id="ARBA00004496"/>
    </source>
</evidence>
<dbReference type="Pfam" id="PF02863">
    <property type="entry name" value="Arg_repressor_C"/>
    <property type="match status" value="1"/>
</dbReference>
<evidence type="ECO:0000256" key="5">
    <source>
        <dbReference type="ARBA" id="ARBA00023125"/>
    </source>
</evidence>
<keyword evidence="4 7" id="KW-0805">Transcription regulation</keyword>
<dbReference type="SUPFAM" id="SSF46785">
    <property type="entry name" value="Winged helix' DNA-binding domain"/>
    <property type="match status" value="1"/>
</dbReference>
<evidence type="ECO:0000313" key="8">
    <source>
        <dbReference type="EMBL" id="OAQ54930.1"/>
    </source>
</evidence>